<gene>
    <name evidence="2" type="ORF">FD754_012333</name>
</gene>
<dbReference type="InterPro" id="IPR011989">
    <property type="entry name" value="ARM-like"/>
</dbReference>
<protein>
    <submittedName>
        <fullName evidence="2">Uncharacterized protein</fullName>
    </submittedName>
</protein>
<feature type="region of interest" description="Disordered" evidence="1">
    <location>
        <begin position="324"/>
        <end position="350"/>
    </location>
</feature>
<evidence type="ECO:0000313" key="2">
    <source>
        <dbReference type="EMBL" id="KAB0347476.1"/>
    </source>
</evidence>
<feature type="compositionally biased region" description="Basic and acidic residues" evidence="1">
    <location>
        <begin position="334"/>
        <end position="343"/>
    </location>
</feature>
<accession>A0A5N3VH30</accession>
<dbReference type="Proteomes" id="UP000326458">
    <property type="component" value="Unassembled WGS sequence"/>
</dbReference>
<feature type="non-terminal residue" evidence="2">
    <location>
        <position position="1"/>
    </location>
</feature>
<dbReference type="InterPro" id="IPR016024">
    <property type="entry name" value="ARM-type_fold"/>
</dbReference>
<keyword evidence="3" id="KW-1185">Reference proteome</keyword>
<dbReference type="AlphaFoldDB" id="A0A5N3VH30"/>
<dbReference type="PROSITE" id="PS50896">
    <property type="entry name" value="LISH"/>
    <property type="match status" value="1"/>
</dbReference>
<feature type="region of interest" description="Disordered" evidence="1">
    <location>
        <begin position="74"/>
        <end position="131"/>
    </location>
</feature>
<dbReference type="SMART" id="SM00667">
    <property type="entry name" value="LisH"/>
    <property type="match status" value="1"/>
</dbReference>
<feature type="compositionally biased region" description="Gly residues" evidence="1">
    <location>
        <begin position="109"/>
        <end position="124"/>
    </location>
</feature>
<organism evidence="2 3">
    <name type="scientific">Muntiacus muntjak</name>
    <name type="common">Barking deer</name>
    <name type="synonym">Indian muntjac</name>
    <dbReference type="NCBI Taxonomy" id="9888"/>
    <lineage>
        <taxon>Eukaryota</taxon>
        <taxon>Metazoa</taxon>
        <taxon>Chordata</taxon>
        <taxon>Craniata</taxon>
        <taxon>Vertebrata</taxon>
        <taxon>Euteleostomi</taxon>
        <taxon>Mammalia</taxon>
        <taxon>Eutheria</taxon>
        <taxon>Laurasiatheria</taxon>
        <taxon>Artiodactyla</taxon>
        <taxon>Ruminantia</taxon>
        <taxon>Pecora</taxon>
        <taxon>Cervidae</taxon>
        <taxon>Muntiacinae</taxon>
        <taxon>Muntiacus</taxon>
    </lineage>
</organism>
<name>A0A5N3VH30_MUNMU</name>
<reference evidence="2 3" key="1">
    <citation type="submission" date="2019-06" db="EMBL/GenBank/DDBJ databases">
        <title>Discovery of a novel chromosome fission-fusion reversal in muntjac.</title>
        <authorList>
            <person name="Mudd A.B."/>
            <person name="Bredeson J.V."/>
            <person name="Baum R."/>
            <person name="Hockemeyer D."/>
            <person name="Rokhsar D.S."/>
        </authorList>
    </citation>
    <scope>NUCLEOTIDE SEQUENCE [LARGE SCALE GENOMIC DNA]</scope>
    <source>
        <strain evidence="2">UTSW_UCB_Mm</strain>
        <tissue evidence="2">Fibroblast cell line</tissue>
    </source>
</reference>
<dbReference type="GO" id="GO:0005802">
    <property type="term" value="C:trans-Golgi network"/>
    <property type="evidence" value="ECO:0007669"/>
    <property type="project" value="InterPro"/>
</dbReference>
<comment type="caution">
    <text evidence="2">The sequence shown here is derived from an EMBL/GenBank/DDBJ whole genome shotgun (WGS) entry which is preliminary data.</text>
</comment>
<dbReference type="GO" id="GO:0032367">
    <property type="term" value="P:intracellular cholesterol transport"/>
    <property type="evidence" value="ECO:0007669"/>
    <property type="project" value="InterPro"/>
</dbReference>
<dbReference type="PANTHER" id="PTHR32059:SF0">
    <property type="entry name" value="RAB11-BINDING PROTEIN RELCH"/>
    <property type="match status" value="1"/>
</dbReference>
<dbReference type="Gene3D" id="1.25.10.10">
    <property type="entry name" value="Leucine-rich Repeat Variant"/>
    <property type="match status" value="1"/>
</dbReference>
<sequence>EDEDEVSATDERPAGLRLSAGGGLDPGSADSLSPQDPVALGSSARAGLPGEAAAAALGAPGRPRPALPTDRLGAAHRAVRERPRAPSAARLLIQPWQLRGQSGTPPGTGTSGVPGAAGLGGAGGRAPSTTSGGGQLILEFELWKAKETIQALRANLTKAAEHGAPLQEQKHYKSSSEIQPVRPLEKRALNFLVSEFLLKNNYKLTSIMFSDENDDQVQIKHSKTSKLTTALLRFWKSSSNWKDLVEVASGVEEDGLEALTPVLGSLPSTLETPQTVENSLLVQKLEDKISLFNIEKWSLMEQIRRLESEMDFLKNEHFGSPVVCDSVQPSLDQSPHKDSEGSGKKSVINSFDKGENKDVHLSKSDEVDSTVPKENFPHYFLRREREGIPSSSPSSKNRVHFDKPNRLVLFSSWKLSPAFHQALLSFCRMSADSHLGSEVSRTADSETSIMLMLGRWLPHIVPNVLLAKREELIPLILCTACLHPEPKERDQLLHILFSLIKKPEDEQRQMILTGCVAFARRVGPTRVEAELLPQCWEQINHNYPERRLLVAESCGALAPYLPKEIRSSLALSMLQQMLMEDKADLVRETDQKPWYHYGNIDDPDKYQQGFELLLSALCDPSERVVSATHQVFLPATAAWTTELGNLQSHLLPKLLNKIEKLVREGEHRLDEHKLHMFLSALQSLIPSLFTLVLPNTPFSSKAKLHGDVPQIEVARFPQPMSPLQDVSTIIGSREQLALLLQLYDYHLPWVISQLLPQLIEIVGKINVTSTACVHEFSRFFWRLCRTFGKIFTNTKKVSARRLHSNSLNVLLVLNLPQIQEATISSICFGQNFRSAGEGIGYPLQYSWTSLVAQLVETIHLQCSRSGTVEKENLYYGVLGFTALLHLISFPWSSNKINLRQCLLSAEYLDLCVILYFLRVSKAICLRENEKFPTPKKDCGISWGRGPNKMQVKTTMRYHYMPVRMAAIQKKLWYIYTMECYSAIKKNTFESVLMRWVKLEPIRDTDVQNRLLDSVGEGKGGMIQAKGIET</sequence>
<evidence type="ECO:0000313" key="3">
    <source>
        <dbReference type="Proteomes" id="UP000326458"/>
    </source>
</evidence>
<evidence type="ECO:0000256" key="1">
    <source>
        <dbReference type="SAM" id="MobiDB-lite"/>
    </source>
</evidence>
<dbReference type="SUPFAM" id="SSF48371">
    <property type="entry name" value="ARM repeat"/>
    <property type="match status" value="1"/>
</dbReference>
<proteinExistence type="predicted"/>
<dbReference type="GO" id="GO:0055037">
    <property type="term" value="C:recycling endosome"/>
    <property type="evidence" value="ECO:0007669"/>
    <property type="project" value="TreeGrafter"/>
</dbReference>
<dbReference type="EMBL" id="VCEA01000002">
    <property type="protein sequence ID" value="KAB0347476.1"/>
    <property type="molecule type" value="Genomic_DNA"/>
</dbReference>
<dbReference type="InterPro" id="IPR040362">
    <property type="entry name" value="RELCH"/>
</dbReference>
<dbReference type="PANTHER" id="PTHR32059">
    <property type="entry name" value="RAB11-BINDING PROTEIN RELCH"/>
    <property type="match status" value="1"/>
</dbReference>
<feature type="region of interest" description="Disordered" evidence="1">
    <location>
        <begin position="1"/>
        <end position="45"/>
    </location>
</feature>
<dbReference type="InterPro" id="IPR006594">
    <property type="entry name" value="LisH"/>
</dbReference>